<evidence type="ECO:0000313" key="1">
    <source>
        <dbReference type="EMBL" id="STX07931.1"/>
    </source>
</evidence>
<dbReference type="Proteomes" id="UP000255167">
    <property type="component" value="Unassembled WGS sequence"/>
</dbReference>
<gene>
    <name evidence="1" type="ORF">NCTC9617_06947</name>
</gene>
<evidence type="ECO:0000313" key="2">
    <source>
        <dbReference type="Proteomes" id="UP000255167"/>
    </source>
</evidence>
<dbReference type="AlphaFoldDB" id="A0A378H7X0"/>
<accession>A0A378H7X0</accession>
<name>A0A378H7X0_KLEPN</name>
<reference evidence="1 2" key="1">
    <citation type="submission" date="2018-06" db="EMBL/GenBank/DDBJ databases">
        <authorList>
            <consortium name="Pathogen Informatics"/>
            <person name="Doyle S."/>
        </authorList>
    </citation>
    <scope>NUCLEOTIDE SEQUENCE [LARGE SCALE GENOMIC DNA]</scope>
    <source>
        <strain evidence="1 2">NCTC9617</strain>
    </source>
</reference>
<dbReference type="EMBL" id="UGNC01000006">
    <property type="protein sequence ID" value="STX07931.1"/>
    <property type="molecule type" value="Genomic_DNA"/>
</dbReference>
<sequence length="227" mass="25297">MPGDAADVFFRLWGATRRIERDGDDLSGQPLIGKGIIHTDITNQWTFLFYMLGISRSHSASISLSIFLRSGFLQSASTYHTRKSEVCVVWLKDNRFIRRAVIRAGSDLRRIPSFYTQDCPPKLWDSNDENTMSLRSSFIPLCCERRAATVAGPLCRKGRLRHHPHPVAVISNAFSAVFPSFSGSIFAVKPSSQRLLLSALRLAVVPLSAPLFARLSYRHGVTGAAFE</sequence>
<proteinExistence type="predicted"/>
<organism evidence="1 2">
    <name type="scientific">Klebsiella pneumoniae</name>
    <dbReference type="NCBI Taxonomy" id="573"/>
    <lineage>
        <taxon>Bacteria</taxon>
        <taxon>Pseudomonadati</taxon>
        <taxon>Pseudomonadota</taxon>
        <taxon>Gammaproteobacteria</taxon>
        <taxon>Enterobacterales</taxon>
        <taxon>Enterobacteriaceae</taxon>
        <taxon>Klebsiella/Raoultella group</taxon>
        <taxon>Klebsiella</taxon>
        <taxon>Klebsiella pneumoniae complex</taxon>
    </lineage>
</organism>
<protein>
    <submittedName>
        <fullName evidence="1">Uncharacterized protein</fullName>
    </submittedName>
</protein>